<proteinExistence type="predicted"/>
<dbReference type="PANTHER" id="PTHR47457">
    <property type="entry name" value="OS05G0345500 PROTEIN"/>
    <property type="match status" value="1"/>
</dbReference>
<dbReference type="Proteomes" id="UP000006671">
    <property type="component" value="Unassembled WGS sequence"/>
</dbReference>
<evidence type="ECO:0000313" key="3">
    <source>
        <dbReference type="Proteomes" id="UP000006671"/>
    </source>
</evidence>
<dbReference type="PANTHER" id="PTHR47457:SF1">
    <property type="entry name" value="BTB DOMAIN-CONTAINING PROTEIN-RELATED"/>
    <property type="match status" value="1"/>
</dbReference>
<dbReference type="CDD" id="cd18186">
    <property type="entry name" value="BTB_POZ_ZBTB_KLHL-like"/>
    <property type="match status" value="1"/>
</dbReference>
<dbReference type="AlphaFoldDB" id="D2VIJ9"/>
<dbReference type="KEGG" id="ngr:NAEGRDRAFT_68705"/>
<dbReference type="InterPro" id="IPR000210">
    <property type="entry name" value="BTB/POZ_dom"/>
</dbReference>
<dbReference type="OrthoDB" id="10266865at2759"/>
<accession>D2VIJ9</accession>
<organism evidence="3">
    <name type="scientific">Naegleria gruberi</name>
    <name type="common">Amoeba</name>
    <dbReference type="NCBI Taxonomy" id="5762"/>
    <lineage>
        <taxon>Eukaryota</taxon>
        <taxon>Discoba</taxon>
        <taxon>Heterolobosea</taxon>
        <taxon>Tetramitia</taxon>
        <taxon>Eutetramitia</taxon>
        <taxon>Vahlkampfiidae</taxon>
        <taxon>Naegleria</taxon>
    </lineage>
</organism>
<evidence type="ECO:0000259" key="1">
    <source>
        <dbReference type="PROSITE" id="PS50097"/>
    </source>
</evidence>
<sequence>MPPPHPLVSATITATATTTTTNSVDVSAEVKPIDTTKRYQQDNRVDINTKDAFANGFSKYFLNDLFSDISINHIPTNRSYRCHRIILAHQSQFFESLFTCAFRDSSGSVEVHFEDTESVFEKVLEYLYTGKVNIPVTSIVALHVAADQLICPDLSNSVMNLLDQFISNENVFSFLDDSLKLYDDGILEKACGYIALNFVQLIDEFNLIFLDLPPQVFFGIIAHENIGKGPGAKTKKCALITECVNEFCKKNNVLENVEMLKMCIDAMAATESITPDSAAFYLMECEKHGLVEHQSACTRILAANFNDIKDTTIINQFNPDTFSELVDLDELNVKNEDQVFEIVLSFLVNKKGLDLEKKQVIGQKIRIPFLSYDKLQIIMEKKEPILIESIPHDVLSESLLERIRKLEKKGLYKICGDESPKYLRPRTARLFTHTSDFDEGGVLYWLGTLYHTETYSSPIGRGLLKVTTSIGFEAGSDEDVISRVPVSCNLINSPNTTITFEFVSNMILPSAYTIRHTNARDTECLRTWRFQGSIDGLTFTDLKVHNNDSTLTTKSQSATFPITDCNEYYKYFRILQDGPNSSSNNYLSFGGFEIYGAVKLI</sequence>
<dbReference type="SMART" id="SM00225">
    <property type="entry name" value="BTB"/>
    <property type="match status" value="1"/>
</dbReference>
<dbReference type="SUPFAM" id="SSF54695">
    <property type="entry name" value="POZ domain"/>
    <property type="match status" value="1"/>
</dbReference>
<reference evidence="2 3" key="1">
    <citation type="journal article" date="2010" name="Cell">
        <title>The genome of Naegleria gruberi illuminates early eukaryotic versatility.</title>
        <authorList>
            <person name="Fritz-Laylin L.K."/>
            <person name="Prochnik S.E."/>
            <person name="Ginger M.L."/>
            <person name="Dacks J.B."/>
            <person name="Carpenter M.L."/>
            <person name="Field M.C."/>
            <person name="Kuo A."/>
            <person name="Paredez A."/>
            <person name="Chapman J."/>
            <person name="Pham J."/>
            <person name="Shu S."/>
            <person name="Neupane R."/>
            <person name="Cipriano M."/>
            <person name="Mancuso J."/>
            <person name="Tu H."/>
            <person name="Salamov A."/>
            <person name="Lindquist E."/>
            <person name="Shapiro H."/>
            <person name="Lucas S."/>
            <person name="Grigoriev I.V."/>
            <person name="Cande W.Z."/>
            <person name="Fulton C."/>
            <person name="Rokhsar D.S."/>
            <person name="Dawson S.C."/>
        </authorList>
    </citation>
    <scope>NUCLEOTIDE SEQUENCE [LARGE SCALE GENOMIC DNA]</scope>
    <source>
        <strain evidence="2 3">NEG-M</strain>
    </source>
</reference>
<dbReference type="RefSeq" id="XP_002676026.1">
    <property type="nucleotide sequence ID" value="XM_002675980.1"/>
</dbReference>
<evidence type="ECO:0000313" key="2">
    <source>
        <dbReference type="EMBL" id="EFC43282.1"/>
    </source>
</evidence>
<dbReference type="GeneID" id="8861957"/>
<dbReference type="OMA" id="WTLQGSM"/>
<dbReference type="InterPro" id="IPR011705">
    <property type="entry name" value="BACK"/>
</dbReference>
<dbReference type="Pfam" id="PF00651">
    <property type="entry name" value="BTB"/>
    <property type="match status" value="1"/>
</dbReference>
<dbReference type="InterPro" id="IPR011333">
    <property type="entry name" value="SKP1/BTB/POZ_sf"/>
</dbReference>
<feature type="domain" description="BTB" evidence="1">
    <location>
        <begin position="67"/>
        <end position="136"/>
    </location>
</feature>
<dbReference type="eggNOG" id="KOG4276">
    <property type="taxonomic scope" value="Eukaryota"/>
</dbReference>
<dbReference type="InParanoid" id="D2VIJ9"/>
<dbReference type="Gene3D" id="3.30.710.10">
    <property type="entry name" value="Potassium Channel Kv1.1, Chain A"/>
    <property type="match status" value="1"/>
</dbReference>
<keyword evidence="3" id="KW-1185">Reference proteome</keyword>
<dbReference type="VEuPathDB" id="AmoebaDB:NAEGRDRAFT_68705"/>
<dbReference type="EMBL" id="GG738874">
    <property type="protein sequence ID" value="EFC43282.1"/>
    <property type="molecule type" value="Genomic_DNA"/>
</dbReference>
<dbReference type="STRING" id="5762.D2VIJ9"/>
<dbReference type="Gene3D" id="2.60.120.260">
    <property type="entry name" value="Galactose-binding domain-like"/>
    <property type="match status" value="1"/>
</dbReference>
<gene>
    <name evidence="2" type="ORF">NAEGRDRAFT_68705</name>
</gene>
<dbReference type="PROSITE" id="PS50097">
    <property type="entry name" value="BTB"/>
    <property type="match status" value="1"/>
</dbReference>
<dbReference type="Gene3D" id="1.25.40.420">
    <property type="match status" value="1"/>
</dbReference>
<protein>
    <submittedName>
        <fullName evidence="2">Predicted protein</fullName>
    </submittedName>
</protein>
<name>D2VIJ9_NAEGR</name>
<dbReference type="Pfam" id="PF07707">
    <property type="entry name" value="BACK"/>
    <property type="match status" value="1"/>
</dbReference>